<accession>A0A317SWG0</accession>
<feature type="compositionally biased region" description="Basic and acidic residues" evidence="1">
    <location>
        <begin position="164"/>
        <end position="179"/>
    </location>
</feature>
<feature type="region of interest" description="Disordered" evidence="1">
    <location>
        <begin position="154"/>
        <end position="197"/>
    </location>
</feature>
<protein>
    <submittedName>
        <fullName evidence="2">Uncharacterized protein</fullName>
    </submittedName>
</protein>
<dbReference type="EMBL" id="PYWC01000017">
    <property type="protein sequence ID" value="PWW78140.1"/>
    <property type="molecule type" value="Genomic_DNA"/>
</dbReference>
<evidence type="ECO:0000256" key="1">
    <source>
        <dbReference type="SAM" id="MobiDB-lite"/>
    </source>
</evidence>
<proteinExistence type="predicted"/>
<dbReference type="Proteomes" id="UP000246991">
    <property type="component" value="Unassembled WGS sequence"/>
</dbReference>
<organism evidence="2 3">
    <name type="scientific">Tuber magnatum</name>
    <name type="common">white Piedmont truffle</name>
    <dbReference type="NCBI Taxonomy" id="42249"/>
    <lineage>
        <taxon>Eukaryota</taxon>
        <taxon>Fungi</taxon>
        <taxon>Dikarya</taxon>
        <taxon>Ascomycota</taxon>
        <taxon>Pezizomycotina</taxon>
        <taxon>Pezizomycetes</taxon>
        <taxon>Pezizales</taxon>
        <taxon>Tuberaceae</taxon>
        <taxon>Tuber</taxon>
    </lineage>
</organism>
<evidence type="ECO:0000313" key="3">
    <source>
        <dbReference type="Proteomes" id="UP000246991"/>
    </source>
</evidence>
<name>A0A317SWG0_9PEZI</name>
<keyword evidence="3" id="KW-1185">Reference proteome</keyword>
<dbReference type="AlphaFoldDB" id="A0A317SWG0"/>
<gene>
    <name evidence="2" type="ORF">C7212DRAFT_343358</name>
</gene>
<evidence type="ECO:0000313" key="2">
    <source>
        <dbReference type="EMBL" id="PWW78140.1"/>
    </source>
</evidence>
<reference evidence="2 3" key="1">
    <citation type="submission" date="2018-03" db="EMBL/GenBank/DDBJ databases">
        <title>Genomes of Pezizomycetes fungi and the evolution of truffles.</title>
        <authorList>
            <person name="Murat C."/>
            <person name="Payen T."/>
            <person name="Noel B."/>
            <person name="Kuo A."/>
            <person name="Martin F.M."/>
        </authorList>
    </citation>
    <scope>NUCLEOTIDE SEQUENCE [LARGE SCALE GENOMIC DNA]</scope>
    <source>
        <strain evidence="2">091103-1</strain>
    </source>
</reference>
<sequence>MWSVGLPTAVYCTLHVRYYASAMTDKPNAPVRGAHAFGKGNPREKYNACLYIRCVNPTHEYPQSSHTITRISLTSQGPQPALRATTQSTRTAHRRMIQRSAKNGNRAVYHNTPHGTQPNHAESDASSTILQWEYYPTPSAGYCTVSTARSKRAVQGRPRCQGGEVEKQDKYRREREHRMHVSKANLASDDPRKRRRRVERVVCRHPESTSTAYCTCTDRG</sequence>
<comment type="caution">
    <text evidence="2">The sequence shown here is derived from an EMBL/GenBank/DDBJ whole genome shotgun (WGS) entry which is preliminary data.</text>
</comment>